<dbReference type="PANTHER" id="PTHR12358">
    <property type="entry name" value="SPHINGOSINE KINASE"/>
    <property type="match status" value="1"/>
</dbReference>
<accession>A0AA96JAG1</accession>
<evidence type="ECO:0000256" key="6">
    <source>
        <dbReference type="ARBA" id="ARBA00022840"/>
    </source>
</evidence>
<dbReference type="GO" id="GO:0016301">
    <property type="term" value="F:kinase activity"/>
    <property type="evidence" value="ECO:0007669"/>
    <property type="project" value="UniProtKB-KW"/>
</dbReference>
<dbReference type="Pfam" id="PF19279">
    <property type="entry name" value="YegS_C"/>
    <property type="match status" value="1"/>
</dbReference>
<keyword evidence="7" id="KW-0594">Phospholipid biosynthesis</keyword>
<dbReference type="AlphaFoldDB" id="A0AA96JAG1"/>
<evidence type="ECO:0000256" key="3">
    <source>
        <dbReference type="ARBA" id="ARBA00022679"/>
    </source>
</evidence>
<dbReference type="PROSITE" id="PS50146">
    <property type="entry name" value="DAGK"/>
    <property type="match status" value="1"/>
</dbReference>
<evidence type="ECO:0000256" key="2">
    <source>
        <dbReference type="ARBA" id="ARBA00005983"/>
    </source>
</evidence>
<keyword evidence="7" id="KW-0443">Lipid metabolism</keyword>
<keyword evidence="3" id="KW-0808">Transferase</keyword>
<dbReference type="Pfam" id="PF00781">
    <property type="entry name" value="DAGK_cat"/>
    <property type="match status" value="1"/>
</dbReference>
<dbReference type="RefSeq" id="WP_313498695.1">
    <property type="nucleotide sequence ID" value="NZ_CP134879.1"/>
</dbReference>
<proteinExistence type="inferred from homology"/>
<dbReference type="SMART" id="SM00046">
    <property type="entry name" value="DAGKc"/>
    <property type="match status" value="1"/>
</dbReference>
<keyword evidence="6" id="KW-0067">ATP-binding</keyword>
<dbReference type="Gene3D" id="3.40.50.10330">
    <property type="entry name" value="Probable inorganic polyphosphate/atp-NAD kinase, domain 1"/>
    <property type="match status" value="1"/>
</dbReference>
<dbReference type="InterPro" id="IPR016064">
    <property type="entry name" value="NAD/diacylglycerol_kinase_sf"/>
</dbReference>
<dbReference type="InterPro" id="IPR045540">
    <property type="entry name" value="YegS/DAGK_C"/>
</dbReference>
<evidence type="ECO:0000313" key="11">
    <source>
        <dbReference type="EMBL" id="WNM24646.1"/>
    </source>
</evidence>
<dbReference type="Proteomes" id="UP001304125">
    <property type="component" value="Chromosome"/>
</dbReference>
<dbReference type="SUPFAM" id="SSF111331">
    <property type="entry name" value="NAD kinase/diacylglycerol kinase-like"/>
    <property type="match status" value="1"/>
</dbReference>
<dbReference type="InterPro" id="IPR017438">
    <property type="entry name" value="ATP-NAD_kinase_N"/>
</dbReference>
<evidence type="ECO:0000256" key="4">
    <source>
        <dbReference type="ARBA" id="ARBA00022741"/>
    </source>
</evidence>
<comment type="similarity">
    <text evidence="2">Belongs to the diacylglycerol/lipid kinase family.</text>
</comment>
<dbReference type="PANTHER" id="PTHR12358:SF106">
    <property type="entry name" value="LIPID KINASE YEGS"/>
    <property type="match status" value="1"/>
</dbReference>
<evidence type="ECO:0000256" key="8">
    <source>
        <dbReference type="ARBA" id="ARBA00023264"/>
    </source>
</evidence>
<protein>
    <submittedName>
        <fullName evidence="11">Diacylglycerol kinase family protein</fullName>
    </submittedName>
</protein>
<evidence type="ECO:0000256" key="1">
    <source>
        <dbReference type="ARBA" id="ARBA00001946"/>
    </source>
</evidence>
<gene>
    <name evidence="11" type="ORF">RN606_00410</name>
</gene>
<organism evidence="11 12">
    <name type="scientific">Demequina capsici</name>
    <dbReference type="NCBI Taxonomy" id="3075620"/>
    <lineage>
        <taxon>Bacteria</taxon>
        <taxon>Bacillati</taxon>
        <taxon>Actinomycetota</taxon>
        <taxon>Actinomycetes</taxon>
        <taxon>Micrococcales</taxon>
        <taxon>Demequinaceae</taxon>
        <taxon>Demequina</taxon>
    </lineage>
</organism>
<dbReference type="InterPro" id="IPR050187">
    <property type="entry name" value="Lipid_Phosphate_FormReg"/>
</dbReference>
<dbReference type="EMBL" id="CP134879">
    <property type="protein sequence ID" value="WNM24646.1"/>
    <property type="molecule type" value="Genomic_DNA"/>
</dbReference>
<evidence type="ECO:0000259" key="10">
    <source>
        <dbReference type="PROSITE" id="PS50146"/>
    </source>
</evidence>
<dbReference type="GO" id="GO:0008654">
    <property type="term" value="P:phospholipid biosynthetic process"/>
    <property type="evidence" value="ECO:0007669"/>
    <property type="project" value="UniProtKB-KW"/>
</dbReference>
<feature type="region of interest" description="Disordered" evidence="9">
    <location>
        <begin position="378"/>
        <end position="404"/>
    </location>
</feature>
<keyword evidence="12" id="KW-1185">Reference proteome</keyword>
<keyword evidence="5 11" id="KW-0418">Kinase</keyword>
<dbReference type="Gene3D" id="2.60.200.40">
    <property type="match status" value="1"/>
</dbReference>
<evidence type="ECO:0000313" key="12">
    <source>
        <dbReference type="Proteomes" id="UP001304125"/>
    </source>
</evidence>
<keyword evidence="8" id="KW-1208">Phospholipid metabolism</keyword>
<reference evidence="11 12" key="1">
    <citation type="submission" date="2023-09" db="EMBL/GenBank/DDBJ databases">
        <title>Demequina sp. a novel bacteria isolated from Capsicum annuum.</title>
        <authorList>
            <person name="Humaira Z."/>
            <person name="Lee J."/>
            <person name="Cho D."/>
        </authorList>
    </citation>
    <scope>NUCLEOTIDE SEQUENCE [LARGE SCALE GENOMIC DNA]</scope>
    <source>
        <strain evidence="11 12">OYTSA14</strain>
    </source>
</reference>
<feature type="compositionally biased region" description="Acidic residues" evidence="9">
    <location>
        <begin position="394"/>
        <end position="404"/>
    </location>
</feature>
<name>A0AA96JAG1_9MICO</name>
<evidence type="ECO:0000256" key="7">
    <source>
        <dbReference type="ARBA" id="ARBA00023209"/>
    </source>
</evidence>
<dbReference type="InterPro" id="IPR001206">
    <property type="entry name" value="Diacylglycerol_kinase_cat_dom"/>
</dbReference>
<dbReference type="GO" id="GO:0005886">
    <property type="term" value="C:plasma membrane"/>
    <property type="evidence" value="ECO:0007669"/>
    <property type="project" value="TreeGrafter"/>
</dbReference>
<evidence type="ECO:0000256" key="5">
    <source>
        <dbReference type="ARBA" id="ARBA00022777"/>
    </source>
</evidence>
<evidence type="ECO:0000256" key="9">
    <source>
        <dbReference type="SAM" id="MobiDB-lite"/>
    </source>
</evidence>
<dbReference type="GO" id="GO:0005524">
    <property type="term" value="F:ATP binding"/>
    <property type="evidence" value="ECO:0007669"/>
    <property type="project" value="UniProtKB-KW"/>
</dbReference>
<keyword evidence="4" id="KW-0547">Nucleotide-binding</keyword>
<keyword evidence="7" id="KW-0444">Lipid biosynthesis</keyword>
<sequence length="404" mass="43371">MVAEVLAVIAALLAVASLSLTVVITRRIGSRDPVAVPLMWRRILRIQPLPSAAGSFMTPRDGNEKIAFIANPTKSGIEELREQALRACSIRYLPQPLWFYTTADDPGTGQAEAAIEAGADVVVAVGGDGTVRAVAQALAGRGIPMGIVPMGTGNLFARNLDLPLGDTQSILRTVLEGAERKADVGWMDIRRAYPGHGEDGRHLFLVIAGAGFDAEMVAGADDRLKRRLGWFAYFFAAIRHLGEKRMKAWVSVDGGEEIVGHMRTVLMANIGKLPGGISLIPDATMDDGRLDVATLDARGGLVGWTELFGQVMAQGAGIKDTRLLRILRTSRIDHVRGTEFDIRMDQPQKVQVDGESLGRASRIHAFVQPAALTLRVPQGTVPQRTDEPKTADCASDDADASPSI</sequence>
<comment type="cofactor">
    <cofactor evidence="1">
        <name>Mg(2+)</name>
        <dbReference type="ChEBI" id="CHEBI:18420"/>
    </cofactor>
</comment>
<feature type="domain" description="DAGKc" evidence="10">
    <location>
        <begin position="61"/>
        <end position="191"/>
    </location>
</feature>